<evidence type="ECO:0000256" key="3">
    <source>
        <dbReference type="ARBA" id="ARBA00012662"/>
    </source>
</evidence>
<keyword evidence="5" id="KW-0378">Hydrolase</keyword>
<dbReference type="InterPro" id="IPR013780">
    <property type="entry name" value="Glyco_hydro_b"/>
</dbReference>
<organism evidence="8 9">
    <name type="scientific">Olivibacter domesticus</name>
    <name type="common">Pseudosphingobacterium domesticum</name>
    <dbReference type="NCBI Taxonomy" id="407022"/>
    <lineage>
        <taxon>Bacteria</taxon>
        <taxon>Pseudomonadati</taxon>
        <taxon>Bacteroidota</taxon>
        <taxon>Sphingobacteriia</taxon>
        <taxon>Sphingobacteriales</taxon>
        <taxon>Sphingobacteriaceae</taxon>
        <taxon>Olivibacter</taxon>
    </lineage>
</organism>
<dbReference type="PRINTS" id="PR00741">
    <property type="entry name" value="GLHYDRLASE29"/>
</dbReference>
<dbReference type="EC" id="3.2.1.51" evidence="3"/>
<dbReference type="Gene3D" id="2.60.40.1180">
    <property type="entry name" value="Golgi alpha-mannosidase II"/>
    <property type="match status" value="1"/>
</dbReference>
<dbReference type="STRING" id="407022.SAMN05661044_03443"/>
<dbReference type="Proteomes" id="UP000199421">
    <property type="component" value="Unassembled WGS sequence"/>
</dbReference>
<dbReference type="GO" id="GO:0016139">
    <property type="term" value="P:glycoside catabolic process"/>
    <property type="evidence" value="ECO:0007669"/>
    <property type="project" value="TreeGrafter"/>
</dbReference>
<keyword evidence="9" id="KW-1185">Reference proteome</keyword>
<protein>
    <recommendedName>
        <fullName evidence="3">alpha-L-fucosidase</fullName>
        <ecNumber evidence="3">3.2.1.51</ecNumber>
    </recommendedName>
</protein>
<dbReference type="GO" id="GO:0004560">
    <property type="term" value="F:alpha-L-fucosidase activity"/>
    <property type="evidence" value="ECO:0007669"/>
    <property type="project" value="InterPro"/>
</dbReference>
<dbReference type="InterPro" id="IPR017853">
    <property type="entry name" value="GH"/>
</dbReference>
<dbReference type="PIRSF" id="PIRSF001092">
    <property type="entry name" value="Alpha-L-fucosidase"/>
    <property type="match status" value="1"/>
</dbReference>
<evidence type="ECO:0000256" key="5">
    <source>
        <dbReference type="ARBA" id="ARBA00022801"/>
    </source>
</evidence>
<dbReference type="InterPro" id="IPR057739">
    <property type="entry name" value="Glyco_hydro_29_N"/>
</dbReference>
<reference evidence="9" key="1">
    <citation type="submission" date="2016-10" db="EMBL/GenBank/DDBJ databases">
        <authorList>
            <person name="Varghese N."/>
            <person name="Submissions S."/>
        </authorList>
    </citation>
    <scope>NUCLEOTIDE SEQUENCE [LARGE SCALE GENOMIC DNA]</scope>
    <source>
        <strain evidence="9">DSM 18733</strain>
    </source>
</reference>
<evidence type="ECO:0000256" key="1">
    <source>
        <dbReference type="ARBA" id="ARBA00004071"/>
    </source>
</evidence>
<accession>A0A1H7TC64</accession>
<dbReference type="EMBL" id="FOAF01000004">
    <property type="protein sequence ID" value="SEL81886.1"/>
    <property type="molecule type" value="Genomic_DNA"/>
</dbReference>
<gene>
    <name evidence="8" type="ORF">SAMN05661044_03443</name>
</gene>
<comment type="function">
    <text evidence="1">Alpha-L-fucosidase is responsible for hydrolyzing the alpha-1,6-linked fucose joined to the reducing-end N-acetylglucosamine of the carbohydrate moieties of glycoproteins.</text>
</comment>
<dbReference type="Pfam" id="PF01120">
    <property type="entry name" value="Alpha_L_fucos"/>
    <property type="match status" value="1"/>
</dbReference>
<dbReference type="GO" id="GO:0006004">
    <property type="term" value="P:fucose metabolic process"/>
    <property type="evidence" value="ECO:0007669"/>
    <property type="project" value="InterPro"/>
</dbReference>
<evidence type="ECO:0000313" key="8">
    <source>
        <dbReference type="EMBL" id="SEL81886.1"/>
    </source>
</evidence>
<dbReference type="SUPFAM" id="SSF51445">
    <property type="entry name" value="(Trans)glycosidases"/>
    <property type="match status" value="1"/>
</dbReference>
<dbReference type="PANTHER" id="PTHR10030">
    <property type="entry name" value="ALPHA-L-FUCOSIDASE"/>
    <property type="match status" value="1"/>
</dbReference>
<evidence type="ECO:0000259" key="7">
    <source>
        <dbReference type="Pfam" id="PF01120"/>
    </source>
</evidence>
<dbReference type="InterPro" id="IPR016286">
    <property type="entry name" value="FUC_metazoa-typ"/>
</dbReference>
<dbReference type="InterPro" id="IPR000933">
    <property type="entry name" value="Glyco_hydro_29"/>
</dbReference>
<dbReference type="GO" id="GO:0005764">
    <property type="term" value="C:lysosome"/>
    <property type="evidence" value="ECO:0007669"/>
    <property type="project" value="TreeGrafter"/>
</dbReference>
<proteinExistence type="inferred from homology"/>
<sequence length="497" mass="57383">MRPPCCEKNENMKKLAYLTLFLCLEIYQPLMAQFPGAVEKRSSITLKHGSHRLGKRTDAAMETWRNYGLGQFIHWGLYAIPGGHWNGKYYAGAAEWIRSWEGMPKGDYDNLYKEFNPKQFDAKAWAAQAKQMGARYVIITTKHHDGFCIWPSKYTSYTIANSPYRKDALKEIVDAYDAEGIDVYLYFSIIDWNHKGYRSASPQTIEEKRSYEEFKKFTANQLKELLVNYPSAKGLWFDGTWDKAWIEQTAFADSLETELRAIRPGLIIGSRFRADEFGRRHFDSNGDLMGDYEQGWERKLPNTIEDVHGNDWDCVMTVPENQWGYHSEWRGHVKTSVELIEMMAKSVALDGNFVLNFGPDGQGNIRPEETKIAKEIGEWMKVNNEAIYDCGYAGLEKQDWGYITKSRKTGKYYLIVFNLPVSGDLRIKVSPGSGIKKLYDLVEPKTVYNAEEIHRSKTEGNEYFIHLKDKPLEPKVIVLESTEKEKDSEVLYERAKT</sequence>
<dbReference type="AlphaFoldDB" id="A0A1H7TC64"/>
<dbReference type="SMART" id="SM00812">
    <property type="entry name" value="Alpha_L_fucos"/>
    <property type="match status" value="1"/>
</dbReference>
<evidence type="ECO:0000256" key="4">
    <source>
        <dbReference type="ARBA" id="ARBA00022729"/>
    </source>
</evidence>
<keyword evidence="6" id="KW-0326">Glycosidase</keyword>
<feature type="domain" description="Glycoside hydrolase family 29 N-terminal" evidence="7">
    <location>
        <begin position="59"/>
        <end position="385"/>
    </location>
</feature>
<keyword evidence="4" id="KW-0732">Signal</keyword>
<evidence type="ECO:0000256" key="2">
    <source>
        <dbReference type="ARBA" id="ARBA00007951"/>
    </source>
</evidence>
<evidence type="ECO:0000256" key="6">
    <source>
        <dbReference type="ARBA" id="ARBA00023295"/>
    </source>
</evidence>
<dbReference type="Gene3D" id="3.20.20.80">
    <property type="entry name" value="Glycosidases"/>
    <property type="match status" value="1"/>
</dbReference>
<dbReference type="PANTHER" id="PTHR10030:SF37">
    <property type="entry name" value="ALPHA-L-FUCOSIDASE-RELATED"/>
    <property type="match status" value="1"/>
</dbReference>
<name>A0A1H7TC64_OLID1</name>
<comment type="similarity">
    <text evidence="2">Belongs to the glycosyl hydrolase 29 family.</text>
</comment>
<evidence type="ECO:0000313" key="9">
    <source>
        <dbReference type="Proteomes" id="UP000199421"/>
    </source>
</evidence>